<evidence type="ECO:0000256" key="1">
    <source>
        <dbReference type="SAM" id="MobiDB-lite"/>
    </source>
</evidence>
<feature type="compositionally biased region" description="Low complexity" evidence="1">
    <location>
        <begin position="73"/>
        <end position="83"/>
    </location>
</feature>
<gene>
    <name evidence="2" type="ORF">Tci_005230</name>
</gene>
<accession>A0A6L2J999</accession>
<feature type="compositionally biased region" description="Low complexity" evidence="1">
    <location>
        <begin position="91"/>
        <end position="101"/>
    </location>
</feature>
<reference evidence="2" key="1">
    <citation type="journal article" date="2019" name="Sci. Rep.">
        <title>Draft genome of Tanacetum cinerariifolium, the natural source of mosquito coil.</title>
        <authorList>
            <person name="Yamashiro T."/>
            <person name="Shiraishi A."/>
            <person name="Satake H."/>
            <person name="Nakayama K."/>
        </authorList>
    </citation>
    <scope>NUCLEOTIDE SEQUENCE</scope>
</reference>
<evidence type="ECO:0000313" key="2">
    <source>
        <dbReference type="EMBL" id="GEU33252.1"/>
    </source>
</evidence>
<proteinExistence type="predicted"/>
<feature type="region of interest" description="Disordered" evidence="1">
    <location>
        <begin position="73"/>
        <end position="109"/>
    </location>
</feature>
<dbReference type="AlphaFoldDB" id="A0A6L2J999"/>
<dbReference type="EMBL" id="BKCJ010000443">
    <property type="protein sequence ID" value="GEU33252.1"/>
    <property type="molecule type" value="Genomic_DNA"/>
</dbReference>
<protein>
    <recommendedName>
        <fullName evidence="3">Reverse transcriptase domain-containing protein</fullName>
    </recommendedName>
</protein>
<name>A0A6L2J999_TANCI</name>
<organism evidence="2">
    <name type="scientific">Tanacetum cinerariifolium</name>
    <name type="common">Dalmatian daisy</name>
    <name type="synonym">Chrysanthemum cinerariifolium</name>
    <dbReference type="NCBI Taxonomy" id="118510"/>
    <lineage>
        <taxon>Eukaryota</taxon>
        <taxon>Viridiplantae</taxon>
        <taxon>Streptophyta</taxon>
        <taxon>Embryophyta</taxon>
        <taxon>Tracheophyta</taxon>
        <taxon>Spermatophyta</taxon>
        <taxon>Magnoliopsida</taxon>
        <taxon>eudicotyledons</taxon>
        <taxon>Gunneridae</taxon>
        <taxon>Pentapetalae</taxon>
        <taxon>asterids</taxon>
        <taxon>campanulids</taxon>
        <taxon>Asterales</taxon>
        <taxon>Asteraceae</taxon>
        <taxon>Asteroideae</taxon>
        <taxon>Anthemideae</taxon>
        <taxon>Anthemidinae</taxon>
        <taxon>Tanacetum</taxon>
    </lineage>
</organism>
<sequence length="134" mass="14556">MGQDRQMLMVRGNGGNQLRQYAGQMAGNQNGYNVVQNVRNQVIQNAVWNPNIQNVRNQNGLIVVPRIANPNTNQNGNGNVVATRAKGNGNGNNENQGTQTNKAPGYDSDGSAEVNLDVLIMEKIEVVRLEDVVV</sequence>
<evidence type="ECO:0008006" key="3">
    <source>
        <dbReference type="Google" id="ProtNLM"/>
    </source>
</evidence>
<comment type="caution">
    <text evidence="2">The sequence shown here is derived from an EMBL/GenBank/DDBJ whole genome shotgun (WGS) entry which is preliminary data.</text>
</comment>